<keyword evidence="1" id="KW-0963">Cytoplasm</keyword>
<dbReference type="InterPro" id="IPR001048">
    <property type="entry name" value="Asp/Glu/Uridylate_kinase"/>
</dbReference>
<dbReference type="InterPro" id="IPR005715">
    <property type="entry name" value="Glu_5kinase/COase_Synthase"/>
</dbReference>
<dbReference type="SUPFAM" id="SSF88697">
    <property type="entry name" value="PUA domain-like"/>
    <property type="match status" value="2"/>
</dbReference>
<feature type="compositionally biased region" description="Polar residues" evidence="8">
    <location>
        <begin position="12"/>
        <end position="28"/>
    </location>
</feature>
<dbReference type="InterPro" id="IPR036974">
    <property type="entry name" value="PUA_sf"/>
</dbReference>
<evidence type="ECO:0000259" key="9">
    <source>
        <dbReference type="SMART" id="SM00359"/>
    </source>
</evidence>
<dbReference type="OrthoDB" id="409889at2759"/>
<dbReference type="InterPro" id="IPR041739">
    <property type="entry name" value="G5K_ProB"/>
</dbReference>
<sequence>MAPVSVTPPTQPAESSPIVSPMGWSSESNLEDMPPHHQHPLNKAVKTGGLTIVLKLGTSSICDPDTHLPQLATLSLMVELVAKLKGLGHRVILVSSGAVGVGLRRLNFDTKPKELAKVQAVAAVGQGRLMALWDDLFGQLGMPIAQMLLTRNDLAQRTQYLNACNCFEALLDMGVIPIVNENDSISVGEIRFGDNDTLSAITAGMVHADFLFLLTDVDCLYTDNPRTNPDAQPIVTVHDIQALKEQICVSSAGSSVGTGGMVTKLIAAELANSKGVDTIIARGATALRVLDIVQELAPELSNIPSPARDSDAVAKPYYTRFVARPNPMVDRKWWILHGLHSAGTIVIDAGATVALSKFKKSLFAAGVIRVEGTFSANQGVRVVYETRKLDEKMLDNIPIQSRDSDQGLTMLSTKSDGTNYRSVRKGSTDSLSSGSDSESTISDLRAYGVVERIEIGHGLVNYSSSEIMRIKGTHSSEIEALLGYADSDYLINRNNMAITVEPHVIENYFNTHVDRNKIRAEQTLPIFEKSLHSATASPNLTPVPSAVMNTAFRV</sequence>
<dbReference type="PROSITE" id="PS50890">
    <property type="entry name" value="PUA"/>
    <property type="match status" value="1"/>
</dbReference>
<dbReference type="Pfam" id="PF00696">
    <property type="entry name" value="AA_kinase"/>
    <property type="match status" value="1"/>
</dbReference>
<dbReference type="Proteomes" id="UP001150925">
    <property type="component" value="Unassembled WGS sequence"/>
</dbReference>
<protein>
    <submittedName>
        <fullName evidence="10">Glutamate 5-kinase</fullName>
        <ecNumber evidence="10">2.7.2.11</ecNumber>
    </submittedName>
</protein>
<dbReference type="GO" id="GO:0003723">
    <property type="term" value="F:RNA binding"/>
    <property type="evidence" value="ECO:0007669"/>
    <property type="project" value="InterPro"/>
</dbReference>
<keyword evidence="5" id="KW-0547">Nucleotide-binding</keyword>
<dbReference type="InterPro" id="IPR036393">
    <property type="entry name" value="AceGlu_kinase-like_sf"/>
</dbReference>
<dbReference type="PRINTS" id="PR00474">
    <property type="entry name" value="GLU5KINASE"/>
</dbReference>
<evidence type="ECO:0000256" key="6">
    <source>
        <dbReference type="ARBA" id="ARBA00022777"/>
    </source>
</evidence>
<dbReference type="GO" id="GO:0004349">
    <property type="term" value="F:glutamate 5-kinase activity"/>
    <property type="evidence" value="ECO:0007669"/>
    <property type="project" value="UniProtKB-EC"/>
</dbReference>
<keyword evidence="2" id="KW-0028">Amino-acid biosynthesis</keyword>
<evidence type="ECO:0000256" key="2">
    <source>
        <dbReference type="ARBA" id="ARBA00022605"/>
    </source>
</evidence>
<evidence type="ECO:0000256" key="1">
    <source>
        <dbReference type="ARBA" id="ARBA00022490"/>
    </source>
</evidence>
<gene>
    <name evidence="10" type="primary">PRO1</name>
    <name evidence="10" type="ORF">IWQ62_003251</name>
</gene>
<name>A0A9W8E6Q1_9FUNG</name>
<dbReference type="Gene3D" id="2.30.130.10">
    <property type="entry name" value="PUA domain"/>
    <property type="match status" value="1"/>
</dbReference>
<proteinExistence type="inferred from homology"/>
<dbReference type="EMBL" id="JANBPY010000839">
    <property type="protein sequence ID" value="KAJ1963332.1"/>
    <property type="molecule type" value="Genomic_DNA"/>
</dbReference>
<dbReference type="Pfam" id="PF01472">
    <property type="entry name" value="PUA"/>
    <property type="match status" value="1"/>
</dbReference>
<dbReference type="PANTHER" id="PTHR43654">
    <property type="entry name" value="GLUTAMATE 5-KINASE"/>
    <property type="match status" value="1"/>
</dbReference>
<keyword evidence="7" id="KW-0067">ATP-binding</keyword>
<accession>A0A9W8E6Q1</accession>
<dbReference type="Gene3D" id="3.40.1160.10">
    <property type="entry name" value="Acetylglutamate kinase-like"/>
    <property type="match status" value="1"/>
</dbReference>
<evidence type="ECO:0000256" key="8">
    <source>
        <dbReference type="SAM" id="MobiDB-lite"/>
    </source>
</evidence>
<evidence type="ECO:0000256" key="5">
    <source>
        <dbReference type="ARBA" id="ARBA00022741"/>
    </source>
</evidence>
<feature type="domain" description="PUA" evidence="9">
    <location>
        <begin position="343"/>
        <end position="491"/>
    </location>
</feature>
<reference evidence="10" key="1">
    <citation type="submission" date="2022-07" db="EMBL/GenBank/DDBJ databases">
        <title>Phylogenomic reconstructions and comparative analyses of Kickxellomycotina fungi.</title>
        <authorList>
            <person name="Reynolds N.K."/>
            <person name="Stajich J.E."/>
            <person name="Barry K."/>
            <person name="Grigoriev I.V."/>
            <person name="Crous P."/>
            <person name="Smith M.E."/>
        </authorList>
    </citation>
    <scope>NUCLEOTIDE SEQUENCE</scope>
    <source>
        <strain evidence="10">RSA 1196</strain>
    </source>
</reference>
<evidence type="ECO:0000256" key="7">
    <source>
        <dbReference type="ARBA" id="ARBA00022840"/>
    </source>
</evidence>
<dbReference type="FunFam" id="3.40.1160.10:FF:000018">
    <property type="entry name" value="Glutamate 5-kinase"/>
    <property type="match status" value="1"/>
</dbReference>
<comment type="caution">
    <text evidence="10">The sequence shown here is derived from an EMBL/GenBank/DDBJ whole genome shotgun (WGS) entry which is preliminary data.</text>
</comment>
<keyword evidence="6" id="KW-0418">Kinase</keyword>
<dbReference type="InterPro" id="IPR019797">
    <property type="entry name" value="Glutamate_5-kinase_CS"/>
</dbReference>
<dbReference type="CDD" id="cd04242">
    <property type="entry name" value="AAK_G5K_ProB"/>
    <property type="match status" value="1"/>
</dbReference>
<evidence type="ECO:0000256" key="4">
    <source>
        <dbReference type="ARBA" id="ARBA00022679"/>
    </source>
</evidence>
<dbReference type="PROSITE" id="PS00902">
    <property type="entry name" value="GLUTAMATE_5_KINASE"/>
    <property type="match status" value="1"/>
</dbReference>
<dbReference type="PANTHER" id="PTHR43654:SF3">
    <property type="entry name" value="GLUTAMATE 5-KINASE"/>
    <property type="match status" value="1"/>
</dbReference>
<dbReference type="CDD" id="cd21157">
    <property type="entry name" value="PUA_G5K"/>
    <property type="match status" value="1"/>
</dbReference>
<dbReference type="GO" id="GO:1901607">
    <property type="term" value="P:alpha-amino acid biosynthetic process"/>
    <property type="evidence" value="ECO:0007669"/>
    <property type="project" value="UniProtKB-ARBA"/>
</dbReference>
<feature type="region of interest" description="Disordered" evidence="8">
    <location>
        <begin position="405"/>
        <end position="439"/>
    </location>
</feature>
<dbReference type="SMART" id="SM00359">
    <property type="entry name" value="PUA"/>
    <property type="match status" value="1"/>
</dbReference>
<dbReference type="HAMAP" id="MF_00456">
    <property type="entry name" value="ProB"/>
    <property type="match status" value="1"/>
</dbReference>
<dbReference type="InterPro" id="IPR002478">
    <property type="entry name" value="PUA"/>
</dbReference>
<feature type="compositionally biased region" description="Polar residues" evidence="8">
    <location>
        <begin position="405"/>
        <end position="421"/>
    </location>
</feature>
<dbReference type="EC" id="2.7.2.11" evidence="10"/>
<dbReference type="SUPFAM" id="SSF53633">
    <property type="entry name" value="Carbamate kinase-like"/>
    <property type="match status" value="1"/>
</dbReference>
<dbReference type="AlphaFoldDB" id="A0A9W8E6Q1"/>
<dbReference type="InterPro" id="IPR001057">
    <property type="entry name" value="Glu/AcGlu_kinase"/>
</dbReference>
<keyword evidence="4 10" id="KW-0808">Transferase</keyword>
<feature type="region of interest" description="Disordered" evidence="8">
    <location>
        <begin position="1"/>
        <end position="40"/>
    </location>
</feature>
<dbReference type="GO" id="GO:0005524">
    <property type="term" value="F:ATP binding"/>
    <property type="evidence" value="ECO:0007669"/>
    <property type="project" value="UniProtKB-KW"/>
</dbReference>
<organism evidence="10 11">
    <name type="scientific">Dispira parvispora</name>
    <dbReference type="NCBI Taxonomy" id="1520584"/>
    <lineage>
        <taxon>Eukaryota</taxon>
        <taxon>Fungi</taxon>
        <taxon>Fungi incertae sedis</taxon>
        <taxon>Zoopagomycota</taxon>
        <taxon>Kickxellomycotina</taxon>
        <taxon>Dimargaritomycetes</taxon>
        <taxon>Dimargaritales</taxon>
        <taxon>Dimargaritaceae</taxon>
        <taxon>Dispira</taxon>
    </lineage>
</organism>
<evidence type="ECO:0000256" key="3">
    <source>
        <dbReference type="ARBA" id="ARBA00022650"/>
    </source>
</evidence>
<dbReference type="InterPro" id="IPR015947">
    <property type="entry name" value="PUA-like_sf"/>
</dbReference>
<feature type="compositionally biased region" description="Low complexity" evidence="8">
    <location>
        <begin position="428"/>
        <end position="439"/>
    </location>
</feature>
<keyword evidence="11" id="KW-1185">Reference proteome</keyword>
<keyword evidence="3" id="KW-0641">Proline biosynthesis</keyword>
<evidence type="ECO:0000313" key="11">
    <source>
        <dbReference type="Proteomes" id="UP001150925"/>
    </source>
</evidence>
<dbReference type="NCBIfam" id="TIGR01027">
    <property type="entry name" value="proB"/>
    <property type="match status" value="1"/>
</dbReference>
<evidence type="ECO:0000313" key="10">
    <source>
        <dbReference type="EMBL" id="KAJ1963332.1"/>
    </source>
</evidence>
<dbReference type="GO" id="GO:0005829">
    <property type="term" value="C:cytosol"/>
    <property type="evidence" value="ECO:0007669"/>
    <property type="project" value="TreeGrafter"/>
</dbReference>